<name>A0ABN9VGS5_9DINO</name>
<dbReference type="Proteomes" id="UP001189429">
    <property type="component" value="Unassembled WGS sequence"/>
</dbReference>
<feature type="region of interest" description="Disordered" evidence="1">
    <location>
        <begin position="1"/>
        <end position="27"/>
    </location>
</feature>
<protein>
    <submittedName>
        <fullName evidence="2">Uncharacterized protein</fullName>
    </submittedName>
</protein>
<evidence type="ECO:0000256" key="1">
    <source>
        <dbReference type="SAM" id="MobiDB-lite"/>
    </source>
</evidence>
<proteinExistence type="predicted"/>
<accession>A0ABN9VGS5</accession>
<evidence type="ECO:0000313" key="2">
    <source>
        <dbReference type="EMBL" id="CAK0872279.1"/>
    </source>
</evidence>
<evidence type="ECO:0000313" key="3">
    <source>
        <dbReference type="Proteomes" id="UP001189429"/>
    </source>
</evidence>
<reference evidence="2" key="1">
    <citation type="submission" date="2023-10" db="EMBL/GenBank/DDBJ databases">
        <authorList>
            <person name="Chen Y."/>
            <person name="Shah S."/>
            <person name="Dougan E. K."/>
            <person name="Thang M."/>
            <person name="Chan C."/>
        </authorList>
    </citation>
    <scope>NUCLEOTIDE SEQUENCE [LARGE SCALE GENOMIC DNA]</scope>
</reference>
<sequence length="117" mass="12761">MRVRRPSSSLPPPLRSRRCPPAHPTEVRRTMRKAVLGAVRHARRRARVPVKRRAASERPCGAYRGTEPLLQPEWAPMPSRHFCSSAGSLRDVRALLSCAGEGGHSPGAAPAGGRRSI</sequence>
<feature type="region of interest" description="Disordered" evidence="1">
    <location>
        <begin position="39"/>
        <end position="76"/>
    </location>
</feature>
<keyword evidence="3" id="KW-1185">Reference proteome</keyword>
<feature type="compositionally biased region" description="Basic residues" evidence="1">
    <location>
        <begin position="40"/>
        <end position="53"/>
    </location>
</feature>
<gene>
    <name evidence="2" type="ORF">PCOR1329_LOCUS57794</name>
</gene>
<organism evidence="2 3">
    <name type="scientific">Prorocentrum cordatum</name>
    <dbReference type="NCBI Taxonomy" id="2364126"/>
    <lineage>
        <taxon>Eukaryota</taxon>
        <taxon>Sar</taxon>
        <taxon>Alveolata</taxon>
        <taxon>Dinophyceae</taxon>
        <taxon>Prorocentrales</taxon>
        <taxon>Prorocentraceae</taxon>
        <taxon>Prorocentrum</taxon>
    </lineage>
</organism>
<dbReference type="EMBL" id="CAUYUJ010017155">
    <property type="protein sequence ID" value="CAK0872279.1"/>
    <property type="molecule type" value="Genomic_DNA"/>
</dbReference>
<comment type="caution">
    <text evidence="2">The sequence shown here is derived from an EMBL/GenBank/DDBJ whole genome shotgun (WGS) entry which is preliminary data.</text>
</comment>